<evidence type="ECO:0000313" key="6">
    <source>
        <dbReference type="EMBL" id="KAF5956952.1"/>
    </source>
</evidence>
<keyword evidence="3" id="KW-0378">Hydrolase</keyword>
<comment type="similarity">
    <text evidence="1">Belongs to the SurE nucleotidase family.</text>
</comment>
<protein>
    <recommendedName>
        <fullName evidence="5">Survival protein SurE-like phosphatase/nucleotidase domain-containing protein</fullName>
    </recommendedName>
</protein>
<dbReference type="AlphaFoldDB" id="A0A7J7HVR5"/>
<evidence type="ECO:0000313" key="7">
    <source>
        <dbReference type="Proteomes" id="UP000593564"/>
    </source>
</evidence>
<feature type="domain" description="Survival protein SurE-like phosphatase/nucleotidase" evidence="5">
    <location>
        <begin position="70"/>
        <end position="262"/>
    </location>
</feature>
<dbReference type="SUPFAM" id="SSF64167">
    <property type="entry name" value="SurE-like"/>
    <property type="match status" value="1"/>
</dbReference>
<organism evidence="6 7">
    <name type="scientific">Camellia sinensis</name>
    <name type="common">Tea plant</name>
    <name type="synonym">Thea sinensis</name>
    <dbReference type="NCBI Taxonomy" id="4442"/>
    <lineage>
        <taxon>Eukaryota</taxon>
        <taxon>Viridiplantae</taxon>
        <taxon>Streptophyta</taxon>
        <taxon>Embryophyta</taxon>
        <taxon>Tracheophyta</taxon>
        <taxon>Spermatophyta</taxon>
        <taxon>Magnoliopsida</taxon>
        <taxon>eudicotyledons</taxon>
        <taxon>Gunneridae</taxon>
        <taxon>Pentapetalae</taxon>
        <taxon>asterids</taxon>
        <taxon>Ericales</taxon>
        <taxon>Theaceae</taxon>
        <taxon>Camellia</taxon>
    </lineage>
</organism>
<dbReference type="InterPro" id="IPR036523">
    <property type="entry name" value="SurE-like_sf"/>
</dbReference>
<evidence type="ECO:0000256" key="2">
    <source>
        <dbReference type="ARBA" id="ARBA00022723"/>
    </source>
</evidence>
<evidence type="ECO:0000256" key="3">
    <source>
        <dbReference type="ARBA" id="ARBA00022801"/>
    </source>
</evidence>
<gene>
    <name evidence="6" type="ORF">HYC85_004177</name>
</gene>
<dbReference type="InterPro" id="IPR030048">
    <property type="entry name" value="SurE"/>
</dbReference>
<evidence type="ECO:0000259" key="5">
    <source>
        <dbReference type="Pfam" id="PF01975"/>
    </source>
</evidence>
<dbReference type="EMBL" id="JACBKZ010000002">
    <property type="protein sequence ID" value="KAF5956952.1"/>
    <property type="molecule type" value="Genomic_DNA"/>
</dbReference>
<dbReference type="Pfam" id="PF01975">
    <property type="entry name" value="SurE"/>
    <property type="match status" value="1"/>
</dbReference>
<reference evidence="7" key="1">
    <citation type="journal article" date="2020" name="Nat. Commun.">
        <title>Genome assembly of wild tea tree DASZ reveals pedigree and selection history of tea varieties.</title>
        <authorList>
            <person name="Zhang W."/>
            <person name="Zhang Y."/>
            <person name="Qiu H."/>
            <person name="Guo Y."/>
            <person name="Wan H."/>
            <person name="Zhang X."/>
            <person name="Scossa F."/>
            <person name="Alseekh S."/>
            <person name="Zhang Q."/>
            <person name="Wang P."/>
            <person name="Xu L."/>
            <person name="Schmidt M.H."/>
            <person name="Jia X."/>
            <person name="Li D."/>
            <person name="Zhu A."/>
            <person name="Guo F."/>
            <person name="Chen W."/>
            <person name="Ni D."/>
            <person name="Usadel B."/>
            <person name="Fernie A.R."/>
            <person name="Wen W."/>
        </authorList>
    </citation>
    <scope>NUCLEOTIDE SEQUENCE [LARGE SCALE GENOMIC DNA]</scope>
    <source>
        <strain evidence="7">cv. G240</strain>
    </source>
</reference>
<reference evidence="6 7" key="2">
    <citation type="submission" date="2020-07" db="EMBL/GenBank/DDBJ databases">
        <title>Genome assembly of wild tea tree DASZ reveals pedigree and selection history of tea varieties.</title>
        <authorList>
            <person name="Zhang W."/>
        </authorList>
    </citation>
    <scope>NUCLEOTIDE SEQUENCE [LARGE SCALE GENOMIC DNA]</scope>
    <source>
        <strain evidence="7">cv. G240</strain>
        <tissue evidence="6">Leaf</tissue>
    </source>
</reference>
<dbReference type="Gene3D" id="3.40.1210.10">
    <property type="entry name" value="Survival protein SurE-like phosphatase/nucleotidase"/>
    <property type="match status" value="1"/>
</dbReference>
<dbReference type="GO" id="GO:0046872">
    <property type="term" value="F:metal ion binding"/>
    <property type="evidence" value="ECO:0007669"/>
    <property type="project" value="UniProtKB-KW"/>
</dbReference>
<name>A0A7J7HVR5_CAMSI</name>
<proteinExistence type="inferred from homology"/>
<dbReference type="InterPro" id="IPR002828">
    <property type="entry name" value="SurE-like_Pase/nucleotidase"/>
</dbReference>
<dbReference type="PANTHER" id="PTHR30457">
    <property type="entry name" value="5'-NUCLEOTIDASE SURE"/>
    <property type="match status" value="1"/>
</dbReference>
<keyword evidence="7" id="KW-1185">Reference proteome</keyword>
<dbReference type="GO" id="GO:0008252">
    <property type="term" value="F:nucleotidase activity"/>
    <property type="evidence" value="ECO:0007669"/>
    <property type="project" value="InterPro"/>
</dbReference>
<sequence>MTTSAVKNNNLLPPGLVSNLQEVLLSRKGGGEDEQSKNANNDANDDDDESTKPPSSTEPNLDEDNSKPLVLVTNADGIDSPGLTYLVQALVREALYNVHVCAPQSDKSVSGHSVTLRETVTVSSAEINGATAYEVSGTPVDCVSLALCGALFSWSKPLLVISGINRGSSCGHHMFYSGVVAGAREALMSGVPSMSISLNWKKDESQDTDFKDAVTVCLPLIKAAIRDIEKGIFPQSCLLNIEVPTSPLTNKGFKFTKQSLWRSMPNWQAISANRATGRFMSNQQSLGMQLAQLSRDASAAGAARRLTTQRKNLEVVESVGVAGKSDSNRSVKYFRLEGLHDQNERKLETKDLPVEDPSLNVRKNPSGIPFTNIDIRTSVFKGSRRTEVPKVSWGLSARRGTSFIEFLDKEQEDVDEDLDFRALENGFVAITSHSVSPHIELNTQTAASEWISVALHVEQ</sequence>
<accession>A0A7J7HVR5</accession>
<dbReference type="Proteomes" id="UP000593564">
    <property type="component" value="Unassembled WGS sequence"/>
</dbReference>
<evidence type="ECO:0000256" key="1">
    <source>
        <dbReference type="ARBA" id="ARBA00011062"/>
    </source>
</evidence>
<comment type="caution">
    <text evidence="6">The sequence shown here is derived from an EMBL/GenBank/DDBJ whole genome shotgun (WGS) entry which is preliminary data.</text>
</comment>
<feature type="region of interest" description="Disordered" evidence="4">
    <location>
        <begin position="22"/>
        <end position="66"/>
    </location>
</feature>
<evidence type="ECO:0000256" key="4">
    <source>
        <dbReference type="SAM" id="MobiDB-lite"/>
    </source>
</evidence>
<keyword evidence="2" id="KW-0479">Metal-binding</keyword>
<dbReference type="PANTHER" id="PTHR30457:SF5">
    <property type="entry name" value="OS01G0709400 PROTEIN"/>
    <property type="match status" value="1"/>
</dbReference>